<feature type="domain" description="Arb2-like" evidence="13">
    <location>
        <begin position="460"/>
        <end position="500"/>
    </location>
</feature>
<reference evidence="14" key="1">
    <citation type="journal article" date="2020" name="Stud. Mycol.">
        <title>101 Dothideomycetes genomes: a test case for predicting lifestyles and emergence of pathogens.</title>
        <authorList>
            <person name="Haridas S."/>
            <person name="Albert R."/>
            <person name="Binder M."/>
            <person name="Bloem J."/>
            <person name="Labutti K."/>
            <person name="Salamov A."/>
            <person name="Andreopoulos B."/>
            <person name="Baker S."/>
            <person name="Barry K."/>
            <person name="Bills G."/>
            <person name="Bluhm B."/>
            <person name="Cannon C."/>
            <person name="Castanera R."/>
            <person name="Culley D."/>
            <person name="Daum C."/>
            <person name="Ezra D."/>
            <person name="Gonzalez J."/>
            <person name="Henrissat B."/>
            <person name="Kuo A."/>
            <person name="Liang C."/>
            <person name="Lipzen A."/>
            <person name="Lutzoni F."/>
            <person name="Magnuson J."/>
            <person name="Mondo S."/>
            <person name="Nolan M."/>
            <person name="Ohm R."/>
            <person name="Pangilinan J."/>
            <person name="Park H.-J."/>
            <person name="Ramirez L."/>
            <person name="Alfaro M."/>
            <person name="Sun H."/>
            <person name="Tritt A."/>
            <person name="Yoshinaga Y."/>
            <person name="Zwiers L.-H."/>
            <person name="Turgeon B."/>
            <person name="Goodwin S."/>
            <person name="Spatafora J."/>
            <person name="Crous P."/>
            <person name="Grigoriev I."/>
        </authorList>
    </citation>
    <scope>NUCLEOTIDE SEQUENCE</scope>
    <source>
        <strain evidence="14">CBS 121739</strain>
    </source>
</reference>
<evidence type="ECO:0000256" key="4">
    <source>
        <dbReference type="ARBA" id="ARBA00022491"/>
    </source>
</evidence>
<evidence type="ECO:0000256" key="2">
    <source>
        <dbReference type="ARBA" id="ARBA00007738"/>
    </source>
</evidence>
<keyword evidence="9" id="KW-0539">Nucleus</keyword>
<dbReference type="OrthoDB" id="424012at2759"/>
<dbReference type="Proteomes" id="UP000799437">
    <property type="component" value="Unassembled WGS sequence"/>
</dbReference>
<dbReference type="InterPro" id="IPR000286">
    <property type="entry name" value="HDACs"/>
</dbReference>
<dbReference type="FunFam" id="3.40.800.20:FF:000005">
    <property type="entry name" value="histone deacetylase 6"/>
    <property type="match status" value="1"/>
</dbReference>
<keyword evidence="6" id="KW-0156">Chromatin regulator</keyword>
<evidence type="ECO:0000313" key="14">
    <source>
        <dbReference type="EMBL" id="KAF2755670.1"/>
    </source>
</evidence>
<evidence type="ECO:0000256" key="11">
    <source>
        <dbReference type="SAM" id="MobiDB-lite"/>
    </source>
</evidence>
<dbReference type="Pfam" id="PF09757">
    <property type="entry name" value="Arb2-like"/>
    <property type="match status" value="1"/>
</dbReference>
<dbReference type="EC" id="3.5.1.98" evidence="3"/>
<protein>
    <recommendedName>
        <fullName evidence="3">histone deacetylase</fullName>
        <ecNumber evidence="3">3.5.1.98</ecNumber>
    </recommendedName>
</protein>
<keyword evidence="4" id="KW-0678">Repressor</keyword>
<evidence type="ECO:0000256" key="3">
    <source>
        <dbReference type="ARBA" id="ARBA00012111"/>
    </source>
</evidence>
<evidence type="ECO:0000256" key="1">
    <source>
        <dbReference type="ARBA" id="ARBA00004123"/>
    </source>
</evidence>
<name>A0A6A6W161_9PEZI</name>
<dbReference type="InterPro" id="IPR023696">
    <property type="entry name" value="Ureohydrolase_dom_sf"/>
</dbReference>
<feature type="domain" description="Histone deacetylase" evidence="12">
    <location>
        <begin position="93"/>
        <end position="405"/>
    </location>
</feature>
<dbReference type="PANTHER" id="PTHR10625">
    <property type="entry name" value="HISTONE DEACETYLASE HDAC1-RELATED"/>
    <property type="match status" value="1"/>
</dbReference>
<evidence type="ECO:0000259" key="12">
    <source>
        <dbReference type="Pfam" id="PF00850"/>
    </source>
</evidence>
<evidence type="ECO:0000259" key="13">
    <source>
        <dbReference type="Pfam" id="PF09757"/>
    </source>
</evidence>
<dbReference type="Gene3D" id="3.40.800.20">
    <property type="entry name" value="Histone deacetylase domain"/>
    <property type="match status" value="1"/>
</dbReference>
<proteinExistence type="inferred from homology"/>
<dbReference type="InterPro" id="IPR037138">
    <property type="entry name" value="His_deacetylse_dom_sf"/>
</dbReference>
<keyword evidence="5" id="KW-0378">Hydrolase</keyword>
<dbReference type="PANTHER" id="PTHR10625:SF5">
    <property type="entry name" value="HISTONE DEACETYLASE"/>
    <property type="match status" value="1"/>
</dbReference>
<dbReference type="InterPro" id="IPR023801">
    <property type="entry name" value="His_deacetylse_dom"/>
</dbReference>
<evidence type="ECO:0000256" key="6">
    <source>
        <dbReference type="ARBA" id="ARBA00022853"/>
    </source>
</evidence>
<sequence length="562" mass="62830">MRQSRIPILDSEHVHSTSHLGQWPTASSSLHAGSGDDGSSSDEERDASPHVLIQPKPRAPNRPRSSLPSGVVYDARMRHHEEYMSSMEDNTPHPENSTRILAIWKTLAQKKLVQHDVYYPHPDPQDHLLARVDARYALKSEICLVHEKQYYRRAKSWQNLTESELVMIGKRDLESIYLHQTTFSVARLAAGGTIEICRQVVAGNLKNGIAVVRPPGHHAEPQVASGFCIFNNVAIAARVCQQHFPATCRKILILDWDVHHGNGIQKAFENDPNVLYISLHVYQNGLFYPGGTYGDENHCGEGPGLGYNVNIPWMTHGMGDGDYLLAFREIVIPIAEEFNPDLVIVAAGFDAAEGDTLGRCHVSPAGYAQMTHSLTKFANGKLVVVLEGGYTLPSIAKSALAVTQVLMDGEVDRAANPDPQPTASGRAVVELVKRKQAKYWKCMYPKPIEPAGSPGARSDRIHDVIREWQAYRFFKDYSMTPLMILRQGVSRTYNSQVLATFVHPDPSRAGKWLTRRYRPGYDQKKPLLVIFHDPPGAETIIDPRNGRLDWHNTFMVFPFSRG</sequence>
<comment type="similarity">
    <text evidence="2">Belongs to the histone deacetylase family. HD type 2 subfamily.</text>
</comment>
<keyword evidence="15" id="KW-1185">Reference proteome</keyword>
<keyword evidence="8" id="KW-0804">Transcription</keyword>
<evidence type="ECO:0000256" key="5">
    <source>
        <dbReference type="ARBA" id="ARBA00022801"/>
    </source>
</evidence>
<organism evidence="14 15">
    <name type="scientific">Pseudovirgaria hyperparasitica</name>
    <dbReference type="NCBI Taxonomy" id="470096"/>
    <lineage>
        <taxon>Eukaryota</taxon>
        <taxon>Fungi</taxon>
        <taxon>Dikarya</taxon>
        <taxon>Ascomycota</taxon>
        <taxon>Pezizomycotina</taxon>
        <taxon>Dothideomycetes</taxon>
        <taxon>Dothideomycetes incertae sedis</taxon>
        <taxon>Acrospermales</taxon>
        <taxon>Acrospermaceae</taxon>
        <taxon>Pseudovirgaria</taxon>
    </lineage>
</organism>
<dbReference type="PRINTS" id="PR01270">
    <property type="entry name" value="HDASUPER"/>
</dbReference>
<evidence type="ECO:0000256" key="8">
    <source>
        <dbReference type="ARBA" id="ARBA00023163"/>
    </source>
</evidence>
<feature type="region of interest" description="Disordered" evidence="11">
    <location>
        <begin position="1"/>
        <end position="70"/>
    </location>
</feature>
<dbReference type="GeneID" id="54483075"/>
<comment type="catalytic activity">
    <reaction evidence="10">
        <text>N(6)-acetyl-L-lysyl-[histone] + H2O = L-lysyl-[histone] + acetate</text>
        <dbReference type="Rhea" id="RHEA:58196"/>
        <dbReference type="Rhea" id="RHEA-COMP:9845"/>
        <dbReference type="Rhea" id="RHEA-COMP:11338"/>
        <dbReference type="ChEBI" id="CHEBI:15377"/>
        <dbReference type="ChEBI" id="CHEBI:29969"/>
        <dbReference type="ChEBI" id="CHEBI:30089"/>
        <dbReference type="ChEBI" id="CHEBI:61930"/>
        <dbReference type="EC" id="3.5.1.98"/>
    </reaction>
</comment>
<dbReference type="GO" id="GO:0141221">
    <property type="term" value="F:histone deacetylase activity, hydrolytic mechanism"/>
    <property type="evidence" value="ECO:0007669"/>
    <property type="project" value="UniProtKB-EC"/>
</dbReference>
<dbReference type="GO" id="GO:0040029">
    <property type="term" value="P:epigenetic regulation of gene expression"/>
    <property type="evidence" value="ECO:0007669"/>
    <property type="project" value="TreeGrafter"/>
</dbReference>
<evidence type="ECO:0000256" key="10">
    <source>
        <dbReference type="ARBA" id="ARBA00048287"/>
    </source>
</evidence>
<evidence type="ECO:0000256" key="9">
    <source>
        <dbReference type="ARBA" id="ARBA00023242"/>
    </source>
</evidence>
<evidence type="ECO:0000313" key="15">
    <source>
        <dbReference type="Proteomes" id="UP000799437"/>
    </source>
</evidence>
<dbReference type="RefSeq" id="XP_033598121.1">
    <property type="nucleotide sequence ID" value="XM_033742021.1"/>
</dbReference>
<dbReference type="InterPro" id="IPR019154">
    <property type="entry name" value="Arb2-like_domain"/>
</dbReference>
<accession>A0A6A6W161</accession>
<dbReference type="AlphaFoldDB" id="A0A6A6W161"/>
<keyword evidence="7" id="KW-0805">Transcription regulation</keyword>
<gene>
    <name evidence="14" type="ORF">EJ05DRAFT_442118</name>
</gene>
<dbReference type="GO" id="GO:0000118">
    <property type="term" value="C:histone deacetylase complex"/>
    <property type="evidence" value="ECO:0007669"/>
    <property type="project" value="TreeGrafter"/>
</dbReference>
<dbReference type="EMBL" id="ML996577">
    <property type="protein sequence ID" value="KAF2755670.1"/>
    <property type="molecule type" value="Genomic_DNA"/>
</dbReference>
<dbReference type="Pfam" id="PF00850">
    <property type="entry name" value="Hist_deacetyl"/>
    <property type="match status" value="1"/>
</dbReference>
<comment type="subcellular location">
    <subcellularLocation>
        <location evidence="1">Nucleus</location>
    </subcellularLocation>
</comment>
<evidence type="ECO:0000256" key="7">
    <source>
        <dbReference type="ARBA" id="ARBA00023015"/>
    </source>
</evidence>
<dbReference type="SUPFAM" id="SSF52768">
    <property type="entry name" value="Arginase/deacetylase"/>
    <property type="match status" value="1"/>
</dbReference>